<evidence type="ECO:0000313" key="4">
    <source>
        <dbReference type="Proteomes" id="UP001595712"/>
    </source>
</evidence>
<comment type="caution">
    <text evidence="3">The sequence shown here is derived from an EMBL/GenBank/DDBJ whole genome shotgun (WGS) entry which is preliminary data.</text>
</comment>
<organism evidence="3 4">
    <name type="scientific">Glycomyces rhizosphaerae</name>
    <dbReference type="NCBI Taxonomy" id="2054422"/>
    <lineage>
        <taxon>Bacteria</taxon>
        <taxon>Bacillati</taxon>
        <taxon>Actinomycetota</taxon>
        <taxon>Actinomycetes</taxon>
        <taxon>Glycomycetales</taxon>
        <taxon>Glycomycetaceae</taxon>
        <taxon>Glycomyces</taxon>
    </lineage>
</organism>
<sequence>MGGKLWTAKKVCVLARRLFGAAFTDRGMRKLLRRLGFSFQRPDRRAVEGDGPRDGTGPSGPGSNCAGRPRPRVRGSCSLTRSGSARTICRVAPGVARGTRRWRRRAGTGSASTP</sequence>
<protein>
    <submittedName>
        <fullName evidence="3">Winged helix-turn-helix domain-containing protein</fullName>
    </submittedName>
</protein>
<accession>A0ABV7PSX5</accession>
<reference evidence="4" key="1">
    <citation type="journal article" date="2019" name="Int. J. Syst. Evol. Microbiol.">
        <title>The Global Catalogue of Microorganisms (GCM) 10K type strain sequencing project: providing services to taxonomists for standard genome sequencing and annotation.</title>
        <authorList>
            <consortium name="The Broad Institute Genomics Platform"/>
            <consortium name="The Broad Institute Genome Sequencing Center for Infectious Disease"/>
            <person name="Wu L."/>
            <person name="Ma J."/>
        </authorList>
    </citation>
    <scope>NUCLEOTIDE SEQUENCE [LARGE SCALE GENOMIC DNA]</scope>
    <source>
        <strain evidence="4">CGMCC 4.7396</strain>
    </source>
</reference>
<keyword evidence="4" id="KW-1185">Reference proteome</keyword>
<proteinExistence type="predicted"/>
<name>A0ABV7PSX5_9ACTN</name>
<feature type="domain" description="Winged helix-turn helix" evidence="2">
    <location>
        <begin position="3"/>
        <end position="50"/>
    </location>
</feature>
<dbReference type="Pfam" id="PF13592">
    <property type="entry name" value="HTH_33"/>
    <property type="match status" value="1"/>
</dbReference>
<dbReference type="Proteomes" id="UP001595712">
    <property type="component" value="Unassembled WGS sequence"/>
</dbReference>
<evidence type="ECO:0000256" key="1">
    <source>
        <dbReference type="SAM" id="MobiDB-lite"/>
    </source>
</evidence>
<dbReference type="InterPro" id="IPR025959">
    <property type="entry name" value="Winged_HTH_dom"/>
</dbReference>
<feature type="compositionally biased region" description="Basic and acidic residues" evidence="1">
    <location>
        <begin position="41"/>
        <end position="53"/>
    </location>
</feature>
<dbReference type="EMBL" id="JBHRWO010000004">
    <property type="protein sequence ID" value="MFC3491620.1"/>
    <property type="molecule type" value="Genomic_DNA"/>
</dbReference>
<evidence type="ECO:0000313" key="3">
    <source>
        <dbReference type="EMBL" id="MFC3491620.1"/>
    </source>
</evidence>
<gene>
    <name evidence="3" type="ORF">ACFO8M_03850</name>
</gene>
<evidence type="ECO:0000259" key="2">
    <source>
        <dbReference type="Pfam" id="PF13592"/>
    </source>
</evidence>
<dbReference type="RefSeq" id="WP_387971197.1">
    <property type="nucleotide sequence ID" value="NZ_JBHRWO010000004.1"/>
</dbReference>
<feature type="region of interest" description="Disordered" evidence="1">
    <location>
        <begin position="41"/>
        <end position="79"/>
    </location>
</feature>